<reference evidence="1 2" key="1">
    <citation type="journal article" date="2018" name="Front. Plant Sci.">
        <title>Red Clover (Trifolium pratense) and Zigzag Clover (T. medium) - A Picture of Genomic Similarities and Differences.</title>
        <authorList>
            <person name="Dluhosova J."/>
            <person name="Istvanek J."/>
            <person name="Nedelnik J."/>
            <person name="Repkova J."/>
        </authorList>
    </citation>
    <scope>NUCLEOTIDE SEQUENCE [LARGE SCALE GENOMIC DNA]</scope>
    <source>
        <strain evidence="2">cv. 10/8</strain>
        <tissue evidence="1">Leaf</tissue>
    </source>
</reference>
<feature type="non-terminal residue" evidence="1">
    <location>
        <position position="74"/>
    </location>
</feature>
<sequence length="74" mass="8302">MVVAMVGIGQSEKRSIMSDRLRRLSIRMRFTGNGNTKLQWCSILIPDGKGSAVVVIGGTRESNNIYYQKKNKEI</sequence>
<comment type="caution">
    <text evidence="1">The sequence shown here is derived from an EMBL/GenBank/DDBJ whole genome shotgun (WGS) entry which is preliminary data.</text>
</comment>
<dbReference type="Proteomes" id="UP000265520">
    <property type="component" value="Unassembled WGS sequence"/>
</dbReference>
<gene>
    <name evidence="1" type="ORF">A2U01_0028720</name>
</gene>
<dbReference type="EMBL" id="LXQA010066167">
    <property type="protein sequence ID" value="MCI07651.1"/>
    <property type="molecule type" value="Genomic_DNA"/>
</dbReference>
<evidence type="ECO:0000313" key="2">
    <source>
        <dbReference type="Proteomes" id="UP000265520"/>
    </source>
</evidence>
<evidence type="ECO:0000313" key="1">
    <source>
        <dbReference type="EMBL" id="MCI07651.1"/>
    </source>
</evidence>
<dbReference type="AlphaFoldDB" id="A0A392P6G2"/>
<organism evidence="1 2">
    <name type="scientific">Trifolium medium</name>
    <dbReference type="NCBI Taxonomy" id="97028"/>
    <lineage>
        <taxon>Eukaryota</taxon>
        <taxon>Viridiplantae</taxon>
        <taxon>Streptophyta</taxon>
        <taxon>Embryophyta</taxon>
        <taxon>Tracheophyta</taxon>
        <taxon>Spermatophyta</taxon>
        <taxon>Magnoliopsida</taxon>
        <taxon>eudicotyledons</taxon>
        <taxon>Gunneridae</taxon>
        <taxon>Pentapetalae</taxon>
        <taxon>rosids</taxon>
        <taxon>fabids</taxon>
        <taxon>Fabales</taxon>
        <taxon>Fabaceae</taxon>
        <taxon>Papilionoideae</taxon>
        <taxon>50 kb inversion clade</taxon>
        <taxon>NPAAA clade</taxon>
        <taxon>Hologalegina</taxon>
        <taxon>IRL clade</taxon>
        <taxon>Trifolieae</taxon>
        <taxon>Trifolium</taxon>
    </lineage>
</organism>
<keyword evidence="2" id="KW-1185">Reference proteome</keyword>
<name>A0A392P6G2_9FABA</name>
<proteinExistence type="predicted"/>
<protein>
    <submittedName>
        <fullName evidence="1">Uncharacterized protein</fullName>
    </submittedName>
</protein>
<accession>A0A392P6G2</accession>